<keyword evidence="5" id="KW-1185">Reference proteome</keyword>
<dbReference type="Proteomes" id="UP001227230">
    <property type="component" value="Chromosome 18"/>
</dbReference>
<dbReference type="EMBL" id="CP126665">
    <property type="protein sequence ID" value="WKA09199.1"/>
    <property type="molecule type" value="Genomic_DNA"/>
</dbReference>
<feature type="domain" description="NAD-dependent epimerase/dehydratase" evidence="3">
    <location>
        <begin position="10"/>
        <end position="247"/>
    </location>
</feature>
<evidence type="ECO:0000256" key="2">
    <source>
        <dbReference type="ARBA" id="ARBA00023002"/>
    </source>
</evidence>
<sequence length="673" mass="75422">MEGKAEKERVCVTGAGGYIASWVVKFLLSKGYIVHGTVRDPSDEKNSHLKKLEKALENLQLFKTDLLDYEGLCAAFAGCSGVFHVASPVPIGPISNPEVELIEPAVVGTRNVLSACEKAKVKKVVVVSSAGAVAMTPNRPKDRPMDEECWSDLEYCKATQNYYCLAKTIAESEALEHTKKSELNIVTVCPSFVFGPMLQSTMNGSCLLLLSFMKDGGESVKNIVYPVVDVRDVAESILLAYENPNAVGRYICSAHSIQAQALAEKLKGMYPNYNYPKSYIEDEKDVELSSEKLQRLGWKYRPLEETLVDAVRNYEENGFLVEHYPRRHHRKKRDWRGEKEEEKVWSDLIMAEKGKVCVTGAGGYVASWVVKLLLSKGYIVHGTVREPSDGKYSHLKKLEKASGNLKLFKADLLEYNTLCSAIAGCDGVFHVASPVPPTTVVPNPEVELMEPAVKGTLNVLKACTEAKVKRVVVVSSGSAVMRNPRWPKGKVKDETCWSDKEYCRTTENWYCLSKTEAETEAFEYAKKSGLDVVRVCPTLVLGPILQSTINASSLVLIKLLKEGYESLENKHRMIVDARDVAEALLLAYEQPEAEGRYICTAHMIKMQDLVENLRSIYPYYNYPKNFTEGEETENLSSEKLQRLGWNYRPLEETLVDSIKSYKETTWLWNPNPI</sequence>
<proteinExistence type="predicted"/>
<protein>
    <recommendedName>
        <fullName evidence="3">NAD-dependent epimerase/dehydratase domain-containing protein</fullName>
    </recommendedName>
</protein>
<dbReference type="CDD" id="cd08958">
    <property type="entry name" value="FR_SDR_e"/>
    <property type="match status" value="2"/>
</dbReference>
<organism evidence="4 5">
    <name type="scientific">Vitis vinifera</name>
    <name type="common">Grape</name>
    <dbReference type="NCBI Taxonomy" id="29760"/>
    <lineage>
        <taxon>Eukaryota</taxon>
        <taxon>Viridiplantae</taxon>
        <taxon>Streptophyta</taxon>
        <taxon>Embryophyta</taxon>
        <taxon>Tracheophyta</taxon>
        <taxon>Spermatophyta</taxon>
        <taxon>Magnoliopsida</taxon>
        <taxon>eudicotyledons</taxon>
        <taxon>Gunneridae</taxon>
        <taxon>Pentapetalae</taxon>
        <taxon>rosids</taxon>
        <taxon>Vitales</taxon>
        <taxon>Vitaceae</taxon>
        <taxon>Viteae</taxon>
        <taxon>Vitis</taxon>
    </lineage>
</organism>
<keyword evidence="2" id="KW-0560">Oxidoreductase</keyword>
<dbReference type="SUPFAM" id="SSF51735">
    <property type="entry name" value="NAD(P)-binding Rossmann-fold domains"/>
    <property type="match status" value="2"/>
</dbReference>
<gene>
    <name evidence="4" type="ORF">VitviT2T_026869</name>
</gene>
<reference evidence="4 5" key="1">
    <citation type="journal article" date="2023" name="Hortic Res">
        <title>The complete reference genome for grapevine (Vitis vinifera L.) genetics and breeding.</title>
        <authorList>
            <person name="Shi X."/>
            <person name="Cao S."/>
            <person name="Wang X."/>
            <person name="Huang S."/>
            <person name="Wang Y."/>
            <person name="Liu Z."/>
            <person name="Liu W."/>
            <person name="Leng X."/>
            <person name="Peng Y."/>
            <person name="Wang N."/>
            <person name="Wang Y."/>
            <person name="Ma Z."/>
            <person name="Xu X."/>
            <person name="Zhang F."/>
            <person name="Xue H."/>
            <person name="Zhong H."/>
            <person name="Wang Y."/>
            <person name="Zhang K."/>
            <person name="Velt A."/>
            <person name="Avia K."/>
            <person name="Holtgrawe D."/>
            <person name="Grimplet J."/>
            <person name="Matus J.T."/>
            <person name="Ware D."/>
            <person name="Wu X."/>
            <person name="Wang H."/>
            <person name="Liu C."/>
            <person name="Fang Y."/>
            <person name="Rustenholz C."/>
            <person name="Cheng Z."/>
            <person name="Xiao H."/>
            <person name="Zhou Y."/>
        </authorList>
    </citation>
    <scope>NUCLEOTIDE SEQUENCE [LARGE SCALE GENOMIC DNA]</scope>
    <source>
        <strain evidence="5">cv. Pinot noir / PN40024</strain>
        <tissue evidence="4">Leaf</tissue>
    </source>
</reference>
<dbReference type="InterPro" id="IPR050425">
    <property type="entry name" value="NAD(P)_dehydrat-like"/>
</dbReference>
<evidence type="ECO:0000313" key="5">
    <source>
        <dbReference type="Proteomes" id="UP001227230"/>
    </source>
</evidence>
<accession>A0ABY9DN39</accession>
<dbReference type="PANTHER" id="PTHR10366">
    <property type="entry name" value="NAD DEPENDENT EPIMERASE/DEHYDRATASE"/>
    <property type="match status" value="1"/>
</dbReference>
<evidence type="ECO:0000259" key="3">
    <source>
        <dbReference type="Pfam" id="PF01370"/>
    </source>
</evidence>
<name>A0ABY9DN39_VITVI</name>
<evidence type="ECO:0000313" key="4">
    <source>
        <dbReference type="EMBL" id="WKA09199.1"/>
    </source>
</evidence>
<dbReference type="InterPro" id="IPR001509">
    <property type="entry name" value="Epimerase_deHydtase"/>
</dbReference>
<dbReference type="InterPro" id="IPR036291">
    <property type="entry name" value="NAD(P)-bd_dom_sf"/>
</dbReference>
<evidence type="ECO:0000256" key="1">
    <source>
        <dbReference type="ARBA" id="ARBA00022857"/>
    </source>
</evidence>
<dbReference type="Pfam" id="PF01370">
    <property type="entry name" value="Epimerase"/>
    <property type="match status" value="2"/>
</dbReference>
<keyword evidence="1" id="KW-0521">NADP</keyword>
<dbReference type="Gene3D" id="3.40.50.720">
    <property type="entry name" value="NAD(P)-binding Rossmann-like Domain"/>
    <property type="match status" value="2"/>
</dbReference>
<dbReference type="PANTHER" id="PTHR10366:SF776">
    <property type="entry name" value="NAD(P)-BINDING ROSSMANN-FOLD SUPERFAMILY PROTEIN"/>
    <property type="match status" value="1"/>
</dbReference>
<feature type="domain" description="NAD-dependent epimerase/dehydratase" evidence="3">
    <location>
        <begin position="356"/>
        <end position="594"/>
    </location>
</feature>